<dbReference type="InterPro" id="IPR007813">
    <property type="entry name" value="PilN"/>
</dbReference>
<accession>A0ABY9RDX3</accession>
<evidence type="ECO:0000313" key="2">
    <source>
        <dbReference type="EMBL" id="WMW79364.1"/>
    </source>
</evidence>
<name>A0ABY9RDX3_9BURK</name>
<gene>
    <name evidence="2" type="ORF">RF679_11970</name>
</gene>
<evidence type="ECO:0000313" key="3">
    <source>
        <dbReference type="Proteomes" id="UP001181355"/>
    </source>
</evidence>
<dbReference type="RefSeq" id="WP_309480862.1">
    <property type="nucleotide sequence ID" value="NZ_CP133720.1"/>
</dbReference>
<dbReference type="Pfam" id="PF05137">
    <property type="entry name" value="PilN"/>
    <property type="match status" value="1"/>
</dbReference>
<feature type="transmembrane region" description="Helical" evidence="1">
    <location>
        <begin position="20"/>
        <end position="42"/>
    </location>
</feature>
<keyword evidence="1" id="KW-1133">Transmembrane helix</keyword>
<proteinExistence type="predicted"/>
<dbReference type="EMBL" id="CP133720">
    <property type="protein sequence ID" value="WMW79364.1"/>
    <property type="molecule type" value="Genomic_DNA"/>
</dbReference>
<keyword evidence="1" id="KW-0812">Transmembrane</keyword>
<dbReference type="Proteomes" id="UP001181355">
    <property type="component" value="Chromosome"/>
</dbReference>
<sequence length="222" mass="24980">MSQQINLFNESLLEKPSLYSASSLGLLSVVASVCLVILWAALQWRFHELSKREASSALHLVKVQTELTQLKTGLVMPTHDPRLAQELKDIQDEIKQRRKAVDMLGSNQLGNTDGFSEYMSAFARQIPDRVWLTGFDFDTFGDRLSIHGRTLQADLVPQFVNQLKREKVMKGKAFAALDLQRPTVEAPAGAQEKQKPTLAPFIDFEFHTIEQGDKKEVGTKQP</sequence>
<keyword evidence="1" id="KW-0472">Membrane</keyword>
<reference evidence="2" key="1">
    <citation type="submission" date="2023-09" db="EMBL/GenBank/DDBJ databases">
        <title>Undibacterium sp. 20NA77.5 isolated from freshwater.</title>
        <authorList>
            <person name="Le V."/>
            <person name="Ko S.-R."/>
            <person name="Ahn C.-Y."/>
            <person name="Oh H.-M."/>
        </authorList>
    </citation>
    <scope>NUCLEOTIDE SEQUENCE</scope>
    <source>
        <strain evidence="2">20NA77.5</strain>
    </source>
</reference>
<evidence type="ECO:0000256" key="1">
    <source>
        <dbReference type="SAM" id="Phobius"/>
    </source>
</evidence>
<organism evidence="2 3">
    <name type="scientific">Undibacterium cyanobacteriorum</name>
    <dbReference type="NCBI Taxonomy" id="3073561"/>
    <lineage>
        <taxon>Bacteria</taxon>
        <taxon>Pseudomonadati</taxon>
        <taxon>Pseudomonadota</taxon>
        <taxon>Betaproteobacteria</taxon>
        <taxon>Burkholderiales</taxon>
        <taxon>Oxalobacteraceae</taxon>
        <taxon>Undibacterium</taxon>
    </lineage>
</organism>
<keyword evidence="3" id="KW-1185">Reference proteome</keyword>
<protein>
    <submittedName>
        <fullName evidence="2">PilN domain-containing protein</fullName>
    </submittedName>
</protein>